<dbReference type="InterPro" id="IPR017853">
    <property type="entry name" value="GH"/>
</dbReference>
<dbReference type="PANTHER" id="PTHR43053:SF4">
    <property type="entry name" value="MYOGENESIS-REGULATING GLYCOSIDASE"/>
    <property type="match status" value="1"/>
</dbReference>
<comment type="caution">
    <text evidence="10">The sequence shown here is derived from an EMBL/GenBank/DDBJ whole genome shotgun (WGS) entry which is preliminary data.</text>
</comment>
<comment type="catalytic activity">
    <reaction evidence="4">
        <text>Hydrolysis of terminal, non-reducing alpha-D-xylose residues with release of alpha-D-xylose.</text>
        <dbReference type="EC" id="3.2.1.177"/>
    </reaction>
</comment>
<keyword evidence="3 6" id="KW-0326">Glycosidase</keyword>
<feature type="domain" description="Glycoside hydrolase family 31 TIM barrel" evidence="7">
    <location>
        <begin position="262"/>
        <end position="576"/>
    </location>
</feature>
<dbReference type="EMBL" id="NFEZ01000002">
    <property type="protein sequence ID" value="PLT47833.1"/>
    <property type="molecule type" value="Genomic_DNA"/>
</dbReference>
<dbReference type="InterPro" id="IPR013780">
    <property type="entry name" value="Glyco_hydro_b"/>
</dbReference>
<dbReference type="PANTHER" id="PTHR43053">
    <property type="entry name" value="GLYCOSIDASE FAMILY 31"/>
    <property type="match status" value="1"/>
</dbReference>
<name>A0A2N5NBY3_9BACL</name>
<dbReference type="SUPFAM" id="SSF51445">
    <property type="entry name" value="(Trans)glycosidases"/>
    <property type="match status" value="1"/>
</dbReference>
<keyword evidence="11" id="KW-1185">Reference proteome</keyword>
<keyword evidence="2 6" id="KW-0378">Hydrolase</keyword>
<dbReference type="CDD" id="cd14752">
    <property type="entry name" value="GH31_N"/>
    <property type="match status" value="1"/>
</dbReference>
<feature type="domain" description="Glycoside hydrolase family 31 N-terminal" evidence="8">
    <location>
        <begin position="55"/>
        <end position="217"/>
    </location>
</feature>
<protein>
    <recommendedName>
        <fullName evidence="5">alpha-D-xyloside xylohydrolase</fullName>
        <ecNumber evidence="5">3.2.1.177</ecNumber>
    </recommendedName>
</protein>
<evidence type="ECO:0000256" key="2">
    <source>
        <dbReference type="ARBA" id="ARBA00022801"/>
    </source>
</evidence>
<dbReference type="EC" id="3.2.1.177" evidence="5"/>
<evidence type="ECO:0000256" key="4">
    <source>
        <dbReference type="ARBA" id="ARBA00052064"/>
    </source>
</evidence>
<dbReference type="Proteomes" id="UP000234789">
    <property type="component" value="Unassembled WGS sequence"/>
</dbReference>
<evidence type="ECO:0000313" key="11">
    <source>
        <dbReference type="Proteomes" id="UP000234789"/>
    </source>
</evidence>
<dbReference type="InterPro" id="IPR048395">
    <property type="entry name" value="Glyco_hydro_31_C"/>
</dbReference>
<evidence type="ECO:0000259" key="8">
    <source>
        <dbReference type="Pfam" id="PF13802"/>
    </source>
</evidence>
<reference evidence="10 11" key="1">
    <citation type="submission" date="2017-05" db="EMBL/GenBank/DDBJ databases">
        <title>Functional genome analysis of Paenibacillus pasadenensis strain R16: insights on endophytic life style and antifungal activity.</title>
        <authorList>
            <person name="Passera A."/>
            <person name="Marcolungo L."/>
            <person name="Casati P."/>
            <person name="Brasca M."/>
            <person name="Quaglino F."/>
            <person name="Delledonne M."/>
        </authorList>
    </citation>
    <scope>NUCLEOTIDE SEQUENCE [LARGE SCALE GENOMIC DNA]</scope>
    <source>
        <strain evidence="10 11">R16</strain>
    </source>
</reference>
<dbReference type="AlphaFoldDB" id="A0A2N5NBY3"/>
<evidence type="ECO:0000256" key="6">
    <source>
        <dbReference type="RuleBase" id="RU361185"/>
    </source>
</evidence>
<feature type="domain" description="Glycosyl hydrolase family 31 C-terminal" evidence="9">
    <location>
        <begin position="585"/>
        <end position="669"/>
    </location>
</feature>
<dbReference type="GO" id="GO:0005975">
    <property type="term" value="P:carbohydrate metabolic process"/>
    <property type="evidence" value="ECO:0007669"/>
    <property type="project" value="InterPro"/>
</dbReference>
<dbReference type="InterPro" id="IPR000322">
    <property type="entry name" value="Glyco_hydro_31_TIM"/>
</dbReference>
<dbReference type="SUPFAM" id="SSF51011">
    <property type="entry name" value="Glycosyl hydrolase domain"/>
    <property type="match status" value="1"/>
</dbReference>
<dbReference type="FunFam" id="3.20.20.80:FF:000053">
    <property type="entry name" value="Alpha-xylosidase YicI"/>
    <property type="match status" value="1"/>
</dbReference>
<dbReference type="Pfam" id="PF21365">
    <property type="entry name" value="Glyco_hydro_31_3rd"/>
    <property type="match status" value="1"/>
</dbReference>
<evidence type="ECO:0000256" key="5">
    <source>
        <dbReference type="ARBA" id="ARBA00066962"/>
    </source>
</evidence>
<dbReference type="SUPFAM" id="SSF117125">
    <property type="entry name" value="Putative glucosidase YicI, C-terminal domain"/>
    <property type="match status" value="1"/>
</dbReference>
<dbReference type="Gene3D" id="3.20.20.80">
    <property type="entry name" value="Glycosidases"/>
    <property type="match status" value="1"/>
</dbReference>
<dbReference type="InterPro" id="IPR025887">
    <property type="entry name" value="Glyco_hydro_31_N_dom"/>
</dbReference>
<dbReference type="SUPFAM" id="SSF74650">
    <property type="entry name" value="Galactose mutarotase-like"/>
    <property type="match status" value="1"/>
</dbReference>
<accession>A0A2N5NBY3</accession>
<dbReference type="InterPro" id="IPR011013">
    <property type="entry name" value="Gal_mutarotase_sf_dom"/>
</dbReference>
<dbReference type="GO" id="GO:0030246">
    <property type="term" value="F:carbohydrate binding"/>
    <property type="evidence" value="ECO:0007669"/>
    <property type="project" value="InterPro"/>
</dbReference>
<dbReference type="NCBIfam" id="NF007940">
    <property type="entry name" value="PRK10658.1"/>
    <property type="match status" value="1"/>
</dbReference>
<comment type="similarity">
    <text evidence="1 6">Belongs to the glycosyl hydrolase 31 family.</text>
</comment>
<evidence type="ECO:0000313" key="10">
    <source>
        <dbReference type="EMBL" id="PLT47833.1"/>
    </source>
</evidence>
<dbReference type="InterPro" id="IPR050985">
    <property type="entry name" value="Alpha-glycosidase_related"/>
</dbReference>
<dbReference type="Gene3D" id="2.60.40.1760">
    <property type="entry name" value="glycosyl hydrolase (family 31)"/>
    <property type="match status" value="1"/>
</dbReference>
<dbReference type="Pfam" id="PF01055">
    <property type="entry name" value="Glyco_hydro_31_2nd"/>
    <property type="match status" value="1"/>
</dbReference>
<organism evidence="10 11">
    <name type="scientific">Paenibacillus pasadenensis</name>
    <dbReference type="NCBI Taxonomy" id="217090"/>
    <lineage>
        <taxon>Bacteria</taxon>
        <taxon>Bacillati</taxon>
        <taxon>Bacillota</taxon>
        <taxon>Bacilli</taxon>
        <taxon>Bacillales</taxon>
        <taxon>Paenibacillaceae</taxon>
        <taxon>Paenibacillus</taxon>
    </lineage>
</organism>
<dbReference type="GO" id="GO:0061634">
    <property type="term" value="F:alpha-D-xyloside xylohydrolase"/>
    <property type="evidence" value="ECO:0007669"/>
    <property type="project" value="UniProtKB-EC"/>
</dbReference>
<evidence type="ECO:0000256" key="1">
    <source>
        <dbReference type="ARBA" id="ARBA00007806"/>
    </source>
</evidence>
<evidence type="ECO:0000256" key="3">
    <source>
        <dbReference type="ARBA" id="ARBA00023295"/>
    </source>
</evidence>
<dbReference type="Gene3D" id="2.60.40.1180">
    <property type="entry name" value="Golgi alpha-mannosidase II"/>
    <property type="match status" value="2"/>
</dbReference>
<evidence type="ECO:0000259" key="7">
    <source>
        <dbReference type="Pfam" id="PF01055"/>
    </source>
</evidence>
<dbReference type="RefSeq" id="WP_101807754.1">
    <property type="nucleotide sequence ID" value="NZ_NFEZ01000002.1"/>
</dbReference>
<proteinExistence type="inferred from homology"/>
<gene>
    <name evidence="10" type="ORF">B8V81_0740</name>
</gene>
<dbReference type="Pfam" id="PF13802">
    <property type="entry name" value="Gal_mutarotas_2"/>
    <property type="match status" value="1"/>
</dbReference>
<sequence length="778" mass="85821">MKFTDGNWLVREGFAIDGAVQAHEIVAEDGGLTAYISTTPLPGRGAMINTQLLTVRAHAPREGIIGVSISHFEGERERGPRFELSRSADPAGFTAIRQTDEYAELTSGGLTLRMSKGPQWSMAFYRGEERLTGSAFKSIAHVTGPHGEPYTREELDLTVGENVYGLGERFTSFVKNGQIVDIWNKDGGTSSEQAYKNIPFYLTSRGYGVFVDEPGAVSLEVASEKVKKVQFSLPGETLSYYVIDGPTPKEVLGRYTDLTGKPALPPAWSFGLWLSTSFTTEYDEATVNSFVDGMAERDLPLSVFHFDCFWMKEFHWTDFKWDERVFPDPAGMLQRLKDKGLRVCVWINPYIGQRSRLFREGRERGYLLRKPNGDLWQTNLWQPGMALVDFTNPDACAWYAGYLDELMDMGVDSFKTDFGERIPTDVAYHDGSDPQGMHNYYTFLYNKVVFEAIERKLGQGEAAVFARSATAGGQQFPVHWGGDCYADYESMAESLRGGLSLGLSGFGFWSHDIGGFENTASAHVFKRWLQFGLLSTHSRLHGSTSYRVPWAYDEESVEVTRTFTRLKMKLMPYLYDTAVQAQEQGVPGMRAMLLEFPDDPAAETLDRQYMLGRSLLVAPIFSESGDVSYYVPEGEWTSLLTGETVQGGRWRKERHGFLSLPLLVRPNTLLALGAEDGRPDYDHADGVELALYALADGASAEAAVRDLKGAPQLAASVSRSGGTLTLRVSGAGKPLRLTLHGGLPAAAAVSGAGARLEDGAVWLSGWGGEATVTIELQA</sequence>
<evidence type="ECO:0000259" key="9">
    <source>
        <dbReference type="Pfam" id="PF21365"/>
    </source>
</evidence>
<dbReference type="CDD" id="cd06593">
    <property type="entry name" value="GH31_xylosidase_YicI"/>
    <property type="match status" value="1"/>
</dbReference>